<organism evidence="2 3">
    <name type="scientific">Thalassiosira oceanica</name>
    <name type="common">Marine diatom</name>
    <dbReference type="NCBI Taxonomy" id="159749"/>
    <lineage>
        <taxon>Eukaryota</taxon>
        <taxon>Sar</taxon>
        <taxon>Stramenopiles</taxon>
        <taxon>Ochrophyta</taxon>
        <taxon>Bacillariophyta</taxon>
        <taxon>Coscinodiscophyceae</taxon>
        <taxon>Thalassiosirophycidae</taxon>
        <taxon>Thalassiosirales</taxon>
        <taxon>Thalassiosiraceae</taxon>
        <taxon>Thalassiosira</taxon>
    </lineage>
</organism>
<proteinExistence type="predicted"/>
<name>K0RG95_THAOC</name>
<feature type="region of interest" description="Disordered" evidence="1">
    <location>
        <begin position="26"/>
        <end position="112"/>
    </location>
</feature>
<feature type="compositionally biased region" description="Basic and acidic residues" evidence="1">
    <location>
        <begin position="82"/>
        <end position="96"/>
    </location>
</feature>
<comment type="caution">
    <text evidence="2">The sequence shown here is derived from an EMBL/GenBank/DDBJ whole genome shotgun (WGS) entry which is preliminary data.</text>
</comment>
<feature type="compositionally biased region" description="Low complexity" evidence="1">
    <location>
        <begin position="180"/>
        <end position="193"/>
    </location>
</feature>
<feature type="region of interest" description="Disordered" evidence="1">
    <location>
        <begin position="140"/>
        <end position="213"/>
    </location>
</feature>
<feature type="compositionally biased region" description="Basic and acidic residues" evidence="1">
    <location>
        <begin position="33"/>
        <end position="56"/>
    </location>
</feature>
<gene>
    <name evidence="2" type="ORF">THAOC_33245</name>
</gene>
<feature type="compositionally biased region" description="Low complexity" evidence="1">
    <location>
        <begin position="148"/>
        <end position="163"/>
    </location>
</feature>
<protein>
    <submittedName>
        <fullName evidence="2">Uncharacterized protein</fullName>
    </submittedName>
</protein>
<dbReference type="AlphaFoldDB" id="K0RG95"/>
<accession>K0RG95</accession>
<dbReference type="Proteomes" id="UP000266841">
    <property type="component" value="Unassembled WGS sequence"/>
</dbReference>
<reference evidence="2 3" key="1">
    <citation type="journal article" date="2012" name="Genome Biol.">
        <title>Genome and low-iron response of an oceanic diatom adapted to chronic iron limitation.</title>
        <authorList>
            <person name="Lommer M."/>
            <person name="Specht M."/>
            <person name="Roy A.S."/>
            <person name="Kraemer L."/>
            <person name="Andreson R."/>
            <person name="Gutowska M.A."/>
            <person name="Wolf J."/>
            <person name="Bergner S.V."/>
            <person name="Schilhabel M.B."/>
            <person name="Klostermeier U.C."/>
            <person name="Beiko R.G."/>
            <person name="Rosenstiel P."/>
            <person name="Hippler M."/>
            <person name="Laroche J."/>
        </authorList>
    </citation>
    <scope>NUCLEOTIDE SEQUENCE [LARGE SCALE GENOMIC DNA]</scope>
    <source>
        <strain evidence="2 3">CCMP1005</strain>
    </source>
</reference>
<sequence length="213" mass="22879">MATAMNRGTKGQSDDGQAVCRQWMWTNAGGRTVRTDARNEKRRAGAVDVRGVEDGSGKGSKGETSVEQTEERRGGGRGKGGRRPEPHLPPRADRLTRPQRSAARGADRDLYRTRVSHRGGLVRRLKLGRRTPIDASLAFGRLPGPLESSAASSSTKSALAAASFKTGGFRRASELNGRDFPGPRGRAAAFPPSGRRRRGTRENDPTHTPATAV</sequence>
<dbReference type="EMBL" id="AGNL01046394">
    <property type="protein sequence ID" value="EJK47996.1"/>
    <property type="molecule type" value="Genomic_DNA"/>
</dbReference>
<evidence type="ECO:0000313" key="2">
    <source>
        <dbReference type="EMBL" id="EJK47996.1"/>
    </source>
</evidence>
<evidence type="ECO:0000313" key="3">
    <source>
        <dbReference type="Proteomes" id="UP000266841"/>
    </source>
</evidence>
<feature type="non-terminal residue" evidence="2">
    <location>
        <position position="213"/>
    </location>
</feature>
<evidence type="ECO:0000256" key="1">
    <source>
        <dbReference type="SAM" id="MobiDB-lite"/>
    </source>
</evidence>
<keyword evidence="3" id="KW-1185">Reference proteome</keyword>